<dbReference type="KEGG" id="vg:40103076"/>
<evidence type="ECO:0000313" key="2">
    <source>
        <dbReference type="Proteomes" id="UP000272155"/>
    </source>
</evidence>
<proteinExistence type="predicted"/>
<dbReference type="RefSeq" id="YP_009626176.1">
    <property type="nucleotide sequence ID" value="NC_042136.1"/>
</dbReference>
<evidence type="ECO:0000313" key="1">
    <source>
        <dbReference type="EMBL" id="AGB07314.1"/>
    </source>
</evidence>
<reference evidence="1 2" key="1">
    <citation type="submission" date="2012-11" db="EMBL/GenBank/DDBJ databases">
        <title>Complete genome sequence of a novel phiKZ-like Vibrio phage.</title>
        <authorList>
            <person name="Luo Z."/>
            <person name="Yu Y."/>
        </authorList>
    </citation>
    <scope>NUCLEOTIDE SEQUENCE [LARGE SCALE GENOMIC DNA]</scope>
</reference>
<dbReference type="OrthoDB" id="29711at10239"/>
<organism evidence="1 2">
    <name type="scientific">Vibrio phage VP4B</name>
    <dbReference type="NCBI Taxonomy" id="1262540"/>
    <lineage>
        <taxon>Viruses</taxon>
        <taxon>Duplodnaviria</taxon>
        <taxon>Heunggongvirae</taxon>
        <taxon>Uroviricota</taxon>
        <taxon>Caudoviricetes</taxon>
        <taxon>Chimalliviridae</taxon>
        <taxon>Gorgonvirinae</taxon>
        <taxon>Tidunavirus</taxon>
        <taxon>Tidunavirus VP4B</taxon>
    </lineage>
</organism>
<sequence>MKNFHVDVDYTEHGFKIPNAVDFYADRCWFGKRLSITVHDMQMDMEDEENGCAGPDTGVTIYDEILESEIVTANILPQHLRKMKGDYYVKARLYNQDDQLVDAESPIHIIRSTELDIAGITEERKLKSLRRLSTMIGPLDLLMGSGSYKVMETYIAGCFLQIECTGGVCSAILRDELDMVVTTIRSVTMNDLIAKIMISEDFGRVLDSGKLFERFMDPVKFTKDETIATRLRLKDDFIFRNVDNVYNGKPVKMNRKPHPVVSAIRGVSRPKVKPTVNVSVEKPLTKELFTTFYKKFLDENPCDIQTKTGRGFLSCMFGTEFRKLLRSLNKPESITGERYGLYFQYDGKTWTVTPDEKTKEFLGYEL</sequence>
<dbReference type="GeneID" id="40103076"/>
<name>V9LZN0_9CAUD</name>
<dbReference type="Proteomes" id="UP000272155">
    <property type="component" value="Segment"/>
</dbReference>
<keyword evidence="2" id="KW-1185">Reference proteome</keyword>
<protein>
    <submittedName>
        <fullName evidence="1">Uncharacterized protein</fullName>
    </submittedName>
</protein>
<dbReference type="EMBL" id="KC131130">
    <property type="protein sequence ID" value="AGB07314.1"/>
    <property type="molecule type" value="Genomic_DNA"/>
</dbReference>
<accession>V9LZN0</accession>